<comment type="caution">
    <text evidence="1">The sequence shown here is derived from an EMBL/GenBank/DDBJ whole genome shotgun (WGS) entry which is preliminary data.</text>
</comment>
<name>A0ACC1YN08_MELAZ</name>
<reference evidence="1 2" key="1">
    <citation type="journal article" date="2023" name="Science">
        <title>Complex scaffold remodeling in plant triterpene biosynthesis.</title>
        <authorList>
            <person name="De La Pena R."/>
            <person name="Hodgson H."/>
            <person name="Liu J.C."/>
            <person name="Stephenson M.J."/>
            <person name="Martin A.C."/>
            <person name="Owen C."/>
            <person name="Harkess A."/>
            <person name="Leebens-Mack J."/>
            <person name="Jimenez L.E."/>
            <person name="Osbourn A."/>
            <person name="Sattely E.S."/>
        </authorList>
    </citation>
    <scope>NUCLEOTIDE SEQUENCE [LARGE SCALE GENOMIC DNA]</scope>
    <source>
        <strain evidence="2">cv. JPN11</strain>
        <tissue evidence="1">Leaf</tissue>
    </source>
</reference>
<protein>
    <submittedName>
        <fullName evidence="1">Agamous-like MADS-box protein</fullName>
    </submittedName>
</protein>
<accession>A0ACC1YN08</accession>
<dbReference type="Proteomes" id="UP001164539">
    <property type="component" value="Chromosome 2"/>
</dbReference>
<sequence>MTFDFAKESFFITRVSFISKEKQKPCSSGRRKIEIKRIENTFRRKVAFMKRRKGLFSKAGEVSRLFDANIAIIVFSAAGKMFSFGHPSTDHVIDYFLSEEDEEDDDNNSNNPCKQETMEEESLERQKKKGFGGKNRWRV</sequence>
<evidence type="ECO:0000313" key="1">
    <source>
        <dbReference type="EMBL" id="KAJ4724549.1"/>
    </source>
</evidence>
<evidence type="ECO:0000313" key="2">
    <source>
        <dbReference type="Proteomes" id="UP001164539"/>
    </source>
</evidence>
<keyword evidence="2" id="KW-1185">Reference proteome</keyword>
<dbReference type="EMBL" id="CM051395">
    <property type="protein sequence ID" value="KAJ4724549.1"/>
    <property type="molecule type" value="Genomic_DNA"/>
</dbReference>
<gene>
    <name evidence="1" type="ORF">OWV82_003530</name>
</gene>
<organism evidence="1 2">
    <name type="scientific">Melia azedarach</name>
    <name type="common">Chinaberry tree</name>
    <dbReference type="NCBI Taxonomy" id="155640"/>
    <lineage>
        <taxon>Eukaryota</taxon>
        <taxon>Viridiplantae</taxon>
        <taxon>Streptophyta</taxon>
        <taxon>Embryophyta</taxon>
        <taxon>Tracheophyta</taxon>
        <taxon>Spermatophyta</taxon>
        <taxon>Magnoliopsida</taxon>
        <taxon>eudicotyledons</taxon>
        <taxon>Gunneridae</taxon>
        <taxon>Pentapetalae</taxon>
        <taxon>rosids</taxon>
        <taxon>malvids</taxon>
        <taxon>Sapindales</taxon>
        <taxon>Meliaceae</taxon>
        <taxon>Melia</taxon>
    </lineage>
</organism>
<proteinExistence type="predicted"/>